<feature type="coiled-coil region" evidence="1">
    <location>
        <begin position="45"/>
        <end position="75"/>
    </location>
</feature>
<evidence type="ECO:0000256" key="1">
    <source>
        <dbReference type="SAM" id="Coils"/>
    </source>
</evidence>
<dbReference type="OrthoDB" id="2748837at2759"/>
<name>A0A0C2WGH5_AMAMK</name>
<dbReference type="AlphaFoldDB" id="A0A0C2WGH5"/>
<organism evidence="3 4">
    <name type="scientific">Amanita muscaria (strain Koide BX008)</name>
    <dbReference type="NCBI Taxonomy" id="946122"/>
    <lineage>
        <taxon>Eukaryota</taxon>
        <taxon>Fungi</taxon>
        <taxon>Dikarya</taxon>
        <taxon>Basidiomycota</taxon>
        <taxon>Agaricomycotina</taxon>
        <taxon>Agaricomycetes</taxon>
        <taxon>Agaricomycetidae</taxon>
        <taxon>Agaricales</taxon>
        <taxon>Pluteineae</taxon>
        <taxon>Amanitaceae</taxon>
        <taxon>Amanita</taxon>
    </lineage>
</organism>
<evidence type="ECO:0000256" key="2">
    <source>
        <dbReference type="SAM" id="MobiDB-lite"/>
    </source>
</evidence>
<dbReference type="EMBL" id="KN818549">
    <property type="protein sequence ID" value="KIL55208.1"/>
    <property type="molecule type" value="Genomic_DNA"/>
</dbReference>
<sequence length="133" mass="15538">MIEELPALLTEFAGQTSRTRCFAHIINLVAKSIISQFDLPKNKKHSNDEHAVNHLEEDLQDLESLAGDIDFEEREERMESQRMEHDGDNEDGWVDERANMSENEVTDLEWQLLPARRVLTKVGPFRPRWFVAY</sequence>
<keyword evidence="1" id="KW-0175">Coiled coil</keyword>
<dbReference type="HOGENOM" id="CLU_096306_2_0_1"/>
<accession>A0A0C2WGH5</accession>
<dbReference type="InParanoid" id="A0A0C2WGH5"/>
<evidence type="ECO:0000313" key="3">
    <source>
        <dbReference type="EMBL" id="KIL55208.1"/>
    </source>
</evidence>
<evidence type="ECO:0000313" key="4">
    <source>
        <dbReference type="Proteomes" id="UP000054549"/>
    </source>
</evidence>
<keyword evidence="4" id="KW-1185">Reference proteome</keyword>
<dbReference type="Proteomes" id="UP000054549">
    <property type="component" value="Unassembled WGS sequence"/>
</dbReference>
<gene>
    <name evidence="3" type="ORF">M378DRAFT_201116</name>
</gene>
<proteinExistence type="predicted"/>
<feature type="region of interest" description="Disordered" evidence="2">
    <location>
        <begin position="75"/>
        <end position="94"/>
    </location>
</feature>
<feature type="compositionally biased region" description="Basic and acidic residues" evidence="2">
    <location>
        <begin position="75"/>
        <end position="86"/>
    </location>
</feature>
<reference evidence="3 4" key="1">
    <citation type="submission" date="2014-04" db="EMBL/GenBank/DDBJ databases">
        <title>Evolutionary Origins and Diversification of the Mycorrhizal Mutualists.</title>
        <authorList>
            <consortium name="DOE Joint Genome Institute"/>
            <consortium name="Mycorrhizal Genomics Consortium"/>
            <person name="Kohler A."/>
            <person name="Kuo A."/>
            <person name="Nagy L.G."/>
            <person name="Floudas D."/>
            <person name="Copeland A."/>
            <person name="Barry K.W."/>
            <person name="Cichocki N."/>
            <person name="Veneault-Fourrey C."/>
            <person name="LaButti K."/>
            <person name="Lindquist E.A."/>
            <person name="Lipzen A."/>
            <person name="Lundell T."/>
            <person name="Morin E."/>
            <person name="Murat C."/>
            <person name="Riley R."/>
            <person name="Ohm R."/>
            <person name="Sun H."/>
            <person name="Tunlid A."/>
            <person name="Henrissat B."/>
            <person name="Grigoriev I.V."/>
            <person name="Hibbett D.S."/>
            <person name="Martin F."/>
        </authorList>
    </citation>
    <scope>NUCLEOTIDE SEQUENCE [LARGE SCALE GENOMIC DNA]</scope>
    <source>
        <strain evidence="3 4">Koide BX008</strain>
    </source>
</reference>
<protein>
    <submittedName>
        <fullName evidence="3">Uncharacterized protein</fullName>
    </submittedName>
</protein>